<gene>
    <name evidence="1" type="ORF">SBA5_150034</name>
</gene>
<sequence length="132" mass="14911">MYLLGKFEKLQVGALILGRCKGADQLAQPRAIDVVYFAQIKQDAPLSFSDQIANGVAQLHAALTQCDPPAEIQNSYAIYFTGSYCKCHGRFLLLDTSVIASLRLPALRKNPRQARWRRRMKICPFFPPPPRY</sequence>
<dbReference type="Proteomes" id="UP000239735">
    <property type="component" value="Unassembled WGS sequence"/>
</dbReference>
<evidence type="ECO:0000313" key="2">
    <source>
        <dbReference type="Proteomes" id="UP000239735"/>
    </source>
</evidence>
<proteinExistence type="predicted"/>
<name>A0A2N9L4Y3_9BACT</name>
<dbReference type="EMBL" id="OKRB01000057">
    <property type="protein sequence ID" value="SPE18300.1"/>
    <property type="molecule type" value="Genomic_DNA"/>
</dbReference>
<reference evidence="2" key="1">
    <citation type="submission" date="2018-02" db="EMBL/GenBank/DDBJ databases">
        <authorList>
            <person name="Hausmann B."/>
        </authorList>
    </citation>
    <scope>NUCLEOTIDE SEQUENCE [LARGE SCALE GENOMIC DNA]</scope>
    <source>
        <strain evidence="2">Peat soil MAG SbA5</strain>
    </source>
</reference>
<organism evidence="1 2">
    <name type="scientific">Candidatus Sulfuritelmatomonas gaucii</name>
    <dbReference type="NCBI Taxonomy" id="2043161"/>
    <lineage>
        <taxon>Bacteria</taxon>
        <taxon>Pseudomonadati</taxon>
        <taxon>Acidobacteriota</taxon>
        <taxon>Terriglobia</taxon>
        <taxon>Terriglobales</taxon>
        <taxon>Acidobacteriaceae</taxon>
        <taxon>Candidatus Sulfuritelmatomonas</taxon>
    </lineage>
</organism>
<dbReference type="AlphaFoldDB" id="A0A2N9L4Y3"/>
<accession>A0A2N9L4Y3</accession>
<protein>
    <submittedName>
        <fullName evidence="1">Uncharacterized protein</fullName>
    </submittedName>
</protein>
<evidence type="ECO:0000313" key="1">
    <source>
        <dbReference type="EMBL" id="SPE18300.1"/>
    </source>
</evidence>